<dbReference type="InterPro" id="IPR041231">
    <property type="entry name" value="FlgA_N"/>
</dbReference>
<dbReference type="PANTHER" id="PTHR36307:SF1">
    <property type="entry name" value="FLAGELLA BASAL BODY P-RING FORMATION PROTEIN FLGA"/>
    <property type="match status" value="1"/>
</dbReference>
<feature type="domain" description="SAF" evidence="5">
    <location>
        <begin position="115"/>
        <end position="177"/>
    </location>
</feature>
<evidence type="ECO:0000259" key="5">
    <source>
        <dbReference type="SMART" id="SM00858"/>
    </source>
</evidence>
<keyword evidence="2 4" id="KW-0732">Signal</keyword>
<proteinExistence type="inferred from homology"/>
<sequence>MIQRFIGILLFCLLLAPSLVVAAPAQQGASPGQARVHEAVSGYIQQKTAHLGLEIRIKRISINGNPALPEGPLDFEVVAPQQWEGWGNANLGVVVRQRDRVVLNTSVQVEVEALSDMVVALRQLDYGAVISEGDVTLQKRDVAAVAGKYSRSLDAIVGRRTRTSIKANAAIRTDQVEKVPLIKSGQMVTIVAENEVMRITVTGRARSAGAEGDTIMVQNLSSLKEIPARVVNATTVQVGF</sequence>
<dbReference type="Pfam" id="PF13144">
    <property type="entry name" value="ChapFlgA"/>
    <property type="match status" value="1"/>
</dbReference>
<evidence type="ECO:0000313" key="6">
    <source>
        <dbReference type="EMBL" id="KAA0889761.1"/>
    </source>
</evidence>
<dbReference type="Proteomes" id="UP000324298">
    <property type="component" value="Unassembled WGS sequence"/>
</dbReference>
<evidence type="ECO:0000256" key="1">
    <source>
        <dbReference type="ARBA" id="ARBA00004418"/>
    </source>
</evidence>
<comment type="subcellular location">
    <subcellularLocation>
        <location evidence="1 4">Periplasm</location>
    </subcellularLocation>
</comment>
<keyword evidence="3 4" id="KW-0574">Periplasm</keyword>
<dbReference type="Pfam" id="PF17656">
    <property type="entry name" value="ChapFlgA_N"/>
    <property type="match status" value="1"/>
</dbReference>
<dbReference type="AlphaFoldDB" id="A0A5A9XDQ2"/>
<dbReference type="InterPro" id="IPR013974">
    <property type="entry name" value="SAF"/>
</dbReference>
<comment type="caution">
    <text evidence="6">The sequence shown here is derived from an EMBL/GenBank/DDBJ whole genome shotgun (WGS) entry which is preliminary data.</text>
</comment>
<protein>
    <recommendedName>
        <fullName evidence="4">Flagella basal body P-ring formation protein FlgA</fullName>
    </recommendedName>
</protein>
<feature type="signal peptide" evidence="4">
    <location>
        <begin position="1"/>
        <end position="22"/>
    </location>
</feature>
<keyword evidence="7" id="KW-1185">Reference proteome</keyword>
<dbReference type="CDD" id="cd11614">
    <property type="entry name" value="SAF_CpaB_FlgA_like"/>
    <property type="match status" value="1"/>
</dbReference>
<keyword evidence="6" id="KW-0969">Cilium</keyword>
<dbReference type="GO" id="GO:0044780">
    <property type="term" value="P:bacterial-type flagellum assembly"/>
    <property type="evidence" value="ECO:0007669"/>
    <property type="project" value="InterPro"/>
</dbReference>
<dbReference type="PANTHER" id="PTHR36307">
    <property type="entry name" value="FLAGELLA BASAL BODY P-RING FORMATION PROTEIN FLGA"/>
    <property type="match status" value="1"/>
</dbReference>
<evidence type="ECO:0000313" key="7">
    <source>
        <dbReference type="Proteomes" id="UP000324298"/>
    </source>
</evidence>
<feature type="chain" id="PRO_5023014561" description="Flagella basal body P-ring formation protein FlgA" evidence="4">
    <location>
        <begin position="23"/>
        <end position="240"/>
    </location>
</feature>
<reference evidence="6 7" key="1">
    <citation type="submission" date="2019-04" db="EMBL/GenBank/DDBJ databases">
        <title>Geobacter ruber sp. nov., ferric-reducing bacteria isolated from paddy soil.</title>
        <authorList>
            <person name="Xu Z."/>
            <person name="Masuda Y."/>
            <person name="Itoh H."/>
            <person name="Senoo K."/>
        </authorList>
    </citation>
    <scope>NUCLEOTIDE SEQUENCE [LARGE SCALE GENOMIC DNA]</scope>
    <source>
        <strain evidence="6 7">Red88</strain>
    </source>
</reference>
<keyword evidence="6" id="KW-0282">Flagellum</keyword>
<dbReference type="RefSeq" id="WP_149308308.1">
    <property type="nucleotide sequence ID" value="NZ_SRSD01000008.1"/>
</dbReference>
<evidence type="ECO:0000256" key="2">
    <source>
        <dbReference type="ARBA" id="ARBA00022729"/>
    </source>
</evidence>
<comment type="function">
    <text evidence="4">Involved in the assembly process of the P-ring formation. It may associate with FlgF on the rod constituting a structure essential for the P-ring assembly or may act as a modulator protein for the P-ring assembly.</text>
</comment>
<dbReference type="Gene3D" id="3.90.1210.10">
    <property type="entry name" value="Antifreeze-like/N-acetylneuraminic acid synthase C-terminal domain"/>
    <property type="match status" value="1"/>
</dbReference>
<dbReference type="InterPro" id="IPR039246">
    <property type="entry name" value="Flagellar_FlgA"/>
</dbReference>
<evidence type="ECO:0000256" key="4">
    <source>
        <dbReference type="RuleBase" id="RU362063"/>
    </source>
</evidence>
<gene>
    <name evidence="6" type="primary">flgA</name>
    <name evidence="6" type="ORF">ET418_13380</name>
</gene>
<keyword evidence="6" id="KW-0966">Cell projection</keyword>
<name>A0A5A9XDQ2_9BACT</name>
<dbReference type="OrthoDB" id="5396076at2"/>
<comment type="similarity">
    <text evidence="4">Belongs to the FlgA family.</text>
</comment>
<evidence type="ECO:0000256" key="3">
    <source>
        <dbReference type="ARBA" id="ARBA00022764"/>
    </source>
</evidence>
<dbReference type="InterPro" id="IPR017585">
    <property type="entry name" value="SAF_FlgA"/>
</dbReference>
<accession>A0A5A9XDQ2</accession>
<dbReference type="EMBL" id="SRSD01000008">
    <property type="protein sequence ID" value="KAA0889761.1"/>
    <property type="molecule type" value="Genomic_DNA"/>
</dbReference>
<dbReference type="NCBIfam" id="TIGR03170">
    <property type="entry name" value="flgA_cterm"/>
    <property type="match status" value="1"/>
</dbReference>
<dbReference type="GO" id="GO:0042597">
    <property type="term" value="C:periplasmic space"/>
    <property type="evidence" value="ECO:0007669"/>
    <property type="project" value="UniProtKB-SubCell"/>
</dbReference>
<organism evidence="6 7">
    <name type="scientific">Oryzomonas rubra</name>
    <dbReference type="NCBI Taxonomy" id="2509454"/>
    <lineage>
        <taxon>Bacteria</taxon>
        <taxon>Pseudomonadati</taxon>
        <taxon>Thermodesulfobacteriota</taxon>
        <taxon>Desulfuromonadia</taxon>
        <taxon>Geobacterales</taxon>
        <taxon>Geobacteraceae</taxon>
        <taxon>Oryzomonas</taxon>
    </lineage>
</organism>
<dbReference type="SMART" id="SM00858">
    <property type="entry name" value="SAF"/>
    <property type="match status" value="1"/>
</dbReference>
<keyword evidence="4" id="KW-1005">Bacterial flagellum biogenesis</keyword>
<dbReference type="Gene3D" id="2.30.30.760">
    <property type="match status" value="1"/>
</dbReference>